<organism evidence="1 2">
    <name type="scientific">Polyplax serrata</name>
    <name type="common">Common mouse louse</name>
    <dbReference type="NCBI Taxonomy" id="468196"/>
    <lineage>
        <taxon>Eukaryota</taxon>
        <taxon>Metazoa</taxon>
        <taxon>Ecdysozoa</taxon>
        <taxon>Arthropoda</taxon>
        <taxon>Hexapoda</taxon>
        <taxon>Insecta</taxon>
        <taxon>Pterygota</taxon>
        <taxon>Neoptera</taxon>
        <taxon>Paraneoptera</taxon>
        <taxon>Psocodea</taxon>
        <taxon>Troctomorpha</taxon>
        <taxon>Phthiraptera</taxon>
        <taxon>Anoplura</taxon>
        <taxon>Polyplacidae</taxon>
        <taxon>Polyplax</taxon>
    </lineage>
</organism>
<comment type="caution">
    <text evidence="1">The sequence shown here is derived from an EMBL/GenBank/DDBJ whole genome shotgun (WGS) entry which is preliminary data.</text>
</comment>
<reference evidence="1 2" key="1">
    <citation type="submission" date="2023-10" db="EMBL/GenBank/DDBJ databases">
        <title>Genomes of two closely related lineages of the louse Polyplax serrata with different host specificities.</title>
        <authorList>
            <person name="Martinu J."/>
            <person name="Tarabai H."/>
            <person name="Stefka J."/>
            <person name="Hypsa V."/>
        </authorList>
    </citation>
    <scope>NUCLEOTIDE SEQUENCE [LARGE SCALE GENOMIC DNA]</scope>
    <source>
        <strain evidence="1">HR10_N</strain>
    </source>
</reference>
<accession>A0AAN8SDA2</accession>
<proteinExistence type="predicted"/>
<protein>
    <submittedName>
        <fullName evidence="1">Uncharacterized protein</fullName>
    </submittedName>
</protein>
<gene>
    <name evidence="1" type="ORF">RUM43_000381</name>
</gene>
<sequence length="58" mass="6118">KFPPKPFAGLRIYTAMRTNNRHNGGGWSRLSAAAASSTAAVDGRVGLSPLVHLNRAVT</sequence>
<name>A0AAN8SDA2_POLSC</name>
<feature type="non-terminal residue" evidence="1">
    <location>
        <position position="1"/>
    </location>
</feature>
<evidence type="ECO:0000313" key="2">
    <source>
        <dbReference type="Proteomes" id="UP001372834"/>
    </source>
</evidence>
<dbReference type="Proteomes" id="UP001372834">
    <property type="component" value="Unassembled WGS sequence"/>
</dbReference>
<evidence type="ECO:0000313" key="1">
    <source>
        <dbReference type="EMBL" id="KAK6644114.1"/>
    </source>
</evidence>
<dbReference type="AlphaFoldDB" id="A0AAN8SDA2"/>
<dbReference type="EMBL" id="JAWJWE010000001">
    <property type="protein sequence ID" value="KAK6644114.1"/>
    <property type="molecule type" value="Genomic_DNA"/>
</dbReference>